<dbReference type="EMBL" id="CP036263">
    <property type="protein sequence ID" value="QDS98760.1"/>
    <property type="molecule type" value="Genomic_DNA"/>
</dbReference>
<feature type="chain" id="PRO_5021911022" description="SH3 domain-containing protein" evidence="2">
    <location>
        <begin position="25"/>
        <end position="627"/>
    </location>
</feature>
<keyword evidence="4" id="KW-1185">Reference proteome</keyword>
<dbReference type="KEGG" id="amob:HG15A2_20440"/>
<feature type="compositionally biased region" description="Polar residues" evidence="1">
    <location>
        <begin position="310"/>
        <end position="324"/>
    </location>
</feature>
<feature type="region of interest" description="Disordered" evidence="1">
    <location>
        <begin position="209"/>
        <end position="231"/>
    </location>
</feature>
<proteinExistence type="predicted"/>
<gene>
    <name evidence="3" type="ORF">HG15A2_20440</name>
</gene>
<organism evidence="3 4">
    <name type="scientific">Adhaeretor mobilis</name>
    <dbReference type="NCBI Taxonomy" id="1930276"/>
    <lineage>
        <taxon>Bacteria</taxon>
        <taxon>Pseudomonadati</taxon>
        <taxon>Planctomycetota</taxon>
        <taxon>Planctomycetia</taxon>
        <taxon>Pirellulales</taxon>
        <taxon>Lacipirellulaceae</taxon>
        <taxon>Adhaeretor</taxon>
    </lineage>
</organism>
<dbReference type="AlphaFoldDB" id="A0A517MV53"/>
<name>A0A517MV53_9BACT</name>
<feature type="region of interest" description="Disordered" evidence="1">
    <location>
        <begin position="281"/>
        <end position="341"/>
    </location>
</feature>
<feature type="compositionally biased region" description="Low complexity" evidence="1">
    <location>
        <begin position="288"/>
        <end position="308"/>
    </location>
</feature>
<keyword evidence="2" id="KW-0732">Signal</keyword>
<evidence type="ECO:0000256" key="2">
    <source>
        <dbReference type="SAM" id="SignalP"/>
    </source>
</evidence>
<protein>
    <recommendedName>
        <fullName evidence="5">SH3 domain-containing protein</fullName>
    </recommendedName>
</protein>
<accession>A0A517MV53</accession>
<evidence type="ECO:0000256" key="1">
    <source>
        <dbReference type="SAM" id="MobiDB-lite"/>
    </source>
</evidence>
<dbReference type="OrthoDB" id="288013at2"/>
<evidence type="ECO:0000313" key="4">
    <source>
        <dbReference type="Proteomes" id="UP000319852"/>
    </source>
</evidence>
<feature type="compositionally biased region" description="Low complexity" evidence="1">
    <location>
        <begin position="215"/>
        <end position="230"/>
    </location>
</feature>
<feature type="signal peptide" evidence="2">
    <location>
        <begin position="1"/>
        <end position="24"/>
    </location>
</feature>
<evidence type="ECO:0008006" key="5">
    <source>
        <dbReference type="Google" id="ProtNLM"/>
    </source>
</evidence>
<dbReference type="Proteomes" id="UP000319852">
    <property type="component" value="Chromosome"/>
</dbReference>
<reference evidence="3 4" key="1">
    <citation type="submission" date="2019-02" db="EMBL/GenBank/DDBJ databases">
        <title>Deep-cultivation of Planctomycetes and their phenomic and genomic characterization uncovers novel biology.</title>
        <authorList>
            <person name="Wiegand S."/>
            <person name="Jogler M."/>
            <person name="Boedeker C."/>
            <person name="Pinto D."/>
            <person name="Vollmers J."/>
            <person name="Rivas-Marin E."/>
            <person name="Kohn T."/>
            <person name="Peeters S.H."/>
            <person name="Heuer A."/>
            <person name="Rast P."/>
            <person name="Oberbeckmann S."/>
            <person name="Bunk B."/>
            <person name="Jeske O."/>
            <person name="Meyerdierks A."/>
            <person name="Storesund J.E."/>
            <person name="Kallscheuer N."/>
            <person name="Luecker S."/>
            <person name="Lage O.M."/>
            <person name="Pohl T."/>
            <person name="Merkel B.J."/>
            <person name="Hornburger P."/>
            <person name="Mueller R.-W."/>
            <person name="Bruemmer F."/>
            <person name="Labrenz M."/>
            <person name="Spormann A.M."/>
            <person name="Op den Camp H."/>
            <person name="Overmann J."/>
            <person name="Amann R."/>
            <person name="Jetten M.S.M."/>
            <person name="Mascher T."/>
            <person name="Medema M.H."/>
            <person name="Devos D.P."/>
            <person name="Kaster A.-K."/>
            <person name="Ovreas L."/>
            <person name="Rohde M."/>
            <person name="Galperin M.Y."/>
            <person name="Jogler C."/>
        </authorList>
    </citation>
    <scope>NUCLEOTIDE SEQUENCE [LARGE SCALE GENOMIC DNA]</scope>
    <source>
        <strain evidence="3 4">HG15A2</strain>
    </source>
</reference>
<dbReference type="RefSeq" id="WP_145059999.1">
    <property type="nucleotide sequence ID" value="NZ_CP036263.1"/>
</dbReference>
<sequence length="627" mass="67018" precursor="true">MDRRCSIHIHFALTRLLIGSCAFAVVYPFAATAAPAQGLENVPGQAFPYVAFVNQDNAYVRSGPSERHYPTGALKSGAAVEVFRHDQGGWCAVRPPHGAYSLVATRSLRVIDQNTAEVISDDAVARVGSQLSPQKQAVQIMLKRGERIGLLGPIKSGDEWARIAPPSGEFRWVAAKDISLQPPFEAKPLPTPNVNSSLTAASHFGVPKVPWRSDNAASSNGSNNTSPTPADALQDAFTHLQSAPPTNPLPASAIPTQLPLQDTSSEEVRIVEGSPAELQQAQLKHAQYEQAQLEQAQSSPAAPPLYAAGVQSSGTAQPASNAEQPNYPAANPPIAGSTPPRIKFRQEAPTLPENQRIAELQVRLSRTVIQPPKQWNLVALREETAVLLANEQQPAAREQYRELLERIAVFEQVQKRYEQPLPGAIAAAKPQTAGGLQTAPIALPASQANGVAATIPVDADQVEIPDVELPEGLAGSTTTTGPPLFTPDTAALRSRIQEDLGTAPVQRSIPASVAAPRSIAASQVDPFDSTPSQTSVNQQPIGTEEAKYDAVGTLKPVVSRRAKAPRYALVNDVGEVVSFVTPTPDVNLQRFVGRRVGIQGKRGYMPDYKRAHVTASRVNPLGSVQRR</sequence>
<evidence type="ECO:0000313" key="3">
    <source>
        <dbReference type="EMBL" id="QDS98760.1"/>
    </source>
</evidence>